<keyword evidence="1" id="KW-1133">Transmembrane helix</keyword>
<comment type="caution">
    <text evidence="2">The sequence shown here is derived from an EMBL/GenBank/DDBJ whole genome shotgun (WGS) entry which is preliminary data.</text>
</comment>
<dbReference type="RefSeq" id="WP_033682146.1">
    <property type="nucleotide sequence ID" value="NZ_JPFT01000006.1"/>
</dbReference>
<evidence type="ECO:0000256" key="1">
    <source>
        <dbReference type="SAM" id="Phobius"/>
    </source>
</evidence>
<feature type="transmembrane region" description="Helical" evidence="1">
    <location>
        <begin position="205"/>
        <end position="233"/>
    </location>
</feature>
<feature type="transmembrane region" description="Helical" evidence="1">
    <location>
        <begin position="93"/>
        <end position="118"/>
    </location>
</feature>
<evidence type="ECO:0000313" key="2">
    <source>
        <dbReference type="EMBL" id="KEQ32450.1"/>
    </source>
</evidence>
<sequence length="243" mass="27745">MVKKNRKNKAKITDIERERYHGPLITDGVSLGYIKIYPWINLPFCSFFFYWALIGETGSHWGVLKVTFLICIILNIVSMLFGFSKFLINRFKFLTYILIALLTWSALVWIDFIGMLMFITVGDSNSIDGIYQSPLTPFYVIFILLLFIFACGLYAWYYLPKNQGKVWAFNQVKGGSRKKTWWNNFAIAFAGATIIPALLTGYIQIAFGVLLGILFTLTLPAVIVDAIYAAIYIKKHPNSDELV</sequence>
<name>A0A081PP27_STRMT</name>
<proteinExistence type="predicted"/>
<keyword evidence="1" id="KW-0472">Membrane</keyword>
<feature type="transmembrane region" description="Helical" evidence="1">
    <location>
        <begin position="180"/>
        <end position="199"/>
    </location>
</feature>
<feature type="transmembrane region" description="Helical" evidence="1">
    <location>
        <begin position="60"/>
        <end position="81"/>
    </location>
</feature>
<organism evidence="2 3">
    <name type="scientific">Streptococcus mitis</name>
    <dbReference type="NCBI Taxonomy" id="28037"/>
    <lineage>
        <taxon>Bacteria</taxon>
        <taxon>Bacillati</taxon>
        <taxon>Bacillota</taxon>
        <taxon>Bacilli</taxon>
        <taxon>Lactobacillales</taxon>
        <taxon>Streptococcaceae</taxon>
        <taxon>Streptococcus</taxon>
        <taxon>Streptococcus mitis group</taxon>
    </lineage>
</organism>
<feature type="transmembrane region" description="Helical" evidence="1">
    <location>
        <begin position="36"/>
        <end position="54"/>
    </location>
</feature>
<dbReference type="EMBL" id="JPFT01000006">
    <property type="protein sequence ID" value="KEQ32450.1"/>
    <property type="molecule type" value="Genomic_DNA"/>
</dbReference>
<evidence type="ECO:0000313" key="3">
    <source>
        <dbReference type="Proteomes" id="UP000028093"/>
    </source>
</evidence>
<protein>
    <submittedName>
        <fullName evidence="2">Putative membrane protein</fullName>
    </submittedName>
</protein>
<dbReference type="Proteomes" id="UP000028093">
    <property type="component" value="Unassembled WGS sequence"/>
</dbReference>
<reference evidence="2 3" key="1">
    <citation type="submission" date="2014-05" db="EMBL/GenBank/DDBJ databases">
        <authorList>
            <person name="Daugherty S.C."/>
            <person name="Tallon L.J."/>
            <person name="Sadzewicz L."/>
            <person name="Kilian M."/>
            <person name="Tettelin H."/>
        </authorList>
    </citation>
    <scope>NUCLEOTIDE SEQUENCE [LARGE SCALE GENOMIC DNA]</scope>
    <source>
        <strain evidence="2 3">SK1126</strain>
    </source>
</reference>
<feature type="transmembrane region" description="Helical" evidence="1">
    <location>
        <begin position="138"/>
        <end position="159"/>
    </location>
</feature>
<dbReference type="AlphaFoldDB" id="A0A081PP27"/>
<accession>A0A081PP27</accession>
<dbReference type="PATRIC" id="fig|28037.99.peg.1326"/>
<gene>
    <name evidence="2" type="ORF">SK1126_1412</name>
</gene>
<keyword evidence="1" id="KW-0812">Transmembrane</keyword>